<dbReference type="PaxDb" id="4577-GRMZM2G461592_P01"/>
<dbReference type="InParanoid" id="A0A1D6I1X8"/>
<evidence type="ECO:0000313" key="1">
    <source>
        <dbReference type="EMBL" id="ONM54211.1"/>
    </source>
</evidence>
<reference evidence="1" key="1">
    <citation type="submission" date="2015-12" db="EMBL/GenBank/DDBJ databases">
        <title>Update maize B73 reference genome by single molecule sequencing technologies.</title>
        <authorList>
            <consortium name="Maize Genome Sequencing Project"/>
            <person name="Ware D."/>
        </authorList>
    </citation>
    <scope>NUCLEOTIDE SEQUENCE [LARGE SCALE GENOMIC DNA]</scope>
    <source>
        <tissue evidence="1">Seedling</tissue>
    </source>
</reference>
<dbReference type="EMBL" id="CM007650">
    <property type="protein sequence ID" value="ONM54211.1"/>
    <property type="molecule type" value="Genomic_DNA"/>
</dbReference>
<dbReference type="AlphaFoldDB" id="A0A1D6I1X8"/>
<accession>A0A1D6I1X8</accession>
<feature type="non-terminal residue" evidence="1">
    <location>
        <position position="95"/>
    </location>
</feature>
<organism evidence="1">
    <name type="scientific">Zea mays</name>
    <name type="common">Maize</name>
    <dbReference type="NCBI Taxonomy" id="4577"/>
    <lineage>
        <taxon>Eukaryota</taxon>
        <taxon>Viridiplantae</taxon>
        <taxon>Streptophyta</taxon>
        <taxon>Embryophyta</taxon>
        <taxon>Tracheophyta</taxon>
        <taxon>Spermatophyta</taxon>
        <taxon>Magnoliopsida</taxon>
        <taxon>Liliopsida</taxon>
        <taxon>Poales</taxon>
        <taxon>Poaceae</taxon>
        <taxon>PACMAD clade</taxon>
        <taxon>Panicoideae</taxon>
        <taxon>Andropogonodae</taxon>
        <taxon>Andropogoneae</taxon>
        <taxon>Tripsacinae</taxon>
        <taxon>Zea</taxon>
    </lineage>
</organism>
<gene>
    <name evidence="1" type="ORF">ZEAMMB73_Zm00001d020073</name>
</gene>
<name>A0A1D6I1X8_MAIZE</name>
<protein>
    <submittedName>
        <fullName evidence="1">Uncharacterized protein</fullName>
    </submittedName>
</protein>
<sequence length="95" mass="10803">MDVEVLAALFDLNMQPPSEDGLGFDLNLEPPVDEIGFDLNMHANVFEYDDVLDLTLDEPNPFDGIVKRKDAPQEIKKQVYMELLRRSRNGSVLPK</sequence>
<proteinExistence type="predicted"/>